<feature type="non-terminal residue" evidence="4">
    <location>
        <position position="1"/>
    </location>
</feature>
<feature type="compositionally biased region" description="Basic and acidic residues" evidence="2">
    <location>
        <begin position="31"/>
        <end position="48"/>
    </location>
</feature>
<keyword evidence="5" id="KW-1185">Reference proteome</keyword>
<protein>
    <submittedName>
        <fullName evidence="4">7918_t:CDS:1</fullName>
    </submittedName>
</protein>
<dbReference type="Pfam" id="PF00076">
    <property type="entry name" value="RRM_1"/>
    <property type="match status" value="1"/>
</dbReference>
<feature type="region of interest" description="Disordered" evidence="2">
    <location>
        <begin position="1"/>
        <end position="178"/>
    </location>
</feature>
<dbReference type="SUPFAM" id="SSF54928">
    <property type="entry name" value="RNA-binding domain, RBD"/>
    <property type="match status" value="1"/>
</dbReference>
<dbReference type="PROSITE" id="PS50102">
    <property type="entry name" value="RRM"/>
    <property type="match status" value="1"/>
</dbReference>
<dbReference type="EMBL" id="CAJVPS010028091">
    <property type="protein sequence ID" value="CAG8725502.1"/>
    <property type="molecule type" value="Genomic_DNA"/>
</dbReference>
<evidence type="ECO:0000313" key="5">
    <source>
        <dbReference type="Proteomes" id="UP000789508"/>
    </source>
</evidence>
<dbReference type="PANTHER" id="PTHR48034">
    <property type="entry name" value="TRANSFORMER-2 SEX-DETERMINING PROTEIN-RELATED"/>
    <property type="match status" value="1"/>
</dbReference>
<reference evidence="4" key="1">
    <citation type="submission" date="2021-06" db="EMBL/GenBank/DDBJ databases">
        <authorList>
            <person name="Kallberg Y."/>
            <person name="Tangrot J."/>
            <person name="Rosling A."/>
        </authorList>
    </citation>
    <scope>NUCLEOTIDE SEQUENCE</scope>
    <source>
        <strain evidence="4">FL130A</strain>
    </source>
</reference>
<feature type="domain" description="RRM" evidence="3">
    <location>
        <begin position="180"/>
        <end position="258"/>
    </location>
</feature>
<keyword evidence="1" id="KW-0694">RNA-binding</keyword>
<dbReference type="InterPro" id="IPR050441">
    <property type="entry name" value="RBM"/>
</dbReference>
<feature type="compositionally biased region" description="Basic and acidic residues" evidence="2">
    <location>
        <begin position="65"/>
        <end position="86"/>
    </location>
</feature>
<evidence type="ECO:0000256" key="2">
    <source>
        <dbReference type="SAM" id="MobiDB-lite"/>
    </source>
</evidence>
<evidence type="ECO:0000259" key="3">
    <source>
        <dbReference type="PROSITE" id="PS50102"/>
    </source>
</evidence>
<dbReference type="InterPro" id="IPR000504">
    <property type="entry name" value="RRM_dom"/>
</dbReference>
<organism evidence="4 5">
    <name type="scientific">Ambispora leptoticha</name>
    <dbReference type="NCBI Taxonomy" id="144679"/>
    <lineage>
        <taxon>Eukaryota</taxon>
        <taxon>Fungi</taxon>
        <taxon>Fungi incertae sedis</taxon>
        <taxon>Mucoromycota</taxon>
        <taxon>Glomeromycotina</taxon>
        <taxon>Glomeromycetes</taxon>
        <taxon>Archaeosporales</taxon>
        <taxon>Ambisporaceae</taxon>
        <taxon>Ambispora</taxon>
    </lineage>
</organism>
<evidence type="ECO:0000256" key="1">
    <source>
        <dbReference type="PROSITE-ProRule" id="PRU00176"/>
    </source>
</evidence>
<dbReference type="InterPro" id="IPR012677">
    <property type="entry name" value="Nucleotide-bd_a/b_plait_sf"/>
</dbReference>
<gene>
    <name evidence="4" type="ORF">ALEPTO_LOCUS12419</name>
</gene>
<evidence type="ECO:0000313" key="4">
    <source>
        <dbReference type="EMBL" id="CAG8725502.1"/>
    </source>
</evidence>
<dbReference type="Gene3D" id="3.30.70.330">
    <property type="match status" value="1"/>
</dbReference>
<dbReference type="InterPro" id="IPR035979">
    <property type="entry name" value="RBD_domain_sf"/>
</dbReference>
<sequence length="337" mass="38373">MEGVVTTTSVKIEQNDQIHGPSPPPNFVRQKPAEDSSVPEKDSSKDEAIVPLPASVPGSATAIEVKPESSEKKRDSGTTVKRERQNSRSRMRSNSRNRRRTVSRSRSPKKSGRSSRRHKRRSHSRTSSSRSPSKSRDRHRRSRSRGEKSTAVRNRYSRERSISRGRRRRRDTRDEPEPSRVLGVFNLSLRTEERDLKHIFEQYGKVNEVIIVYDHRTERSRGFGFVYMDSIHDAYNAKDKTNGMELNGKNMRVDFSLTRKAHTPTPGDHMSLDAVQRIGDHPPIHHRHAIALEEFVRAPAVVVGQGVEHDHGVAVFQGEGRLVDPDVLEAILDTIYK</sequence>
<feature type="compositionally biased region" description="Basic residues" evidence="2">
    <location>
        <begin position="87"/>
        <end position="124"/>
    </location>
</feature>
<comment type="caution">
    <text evidence="4">The sequence shown here is derived from an EMBL/GenBank/DDBJ whole genome shotgun (WGS) entry which is preliminary data.</text>
</comment>
<name>A0A9N9I7W3_9GLOM</name>
<dbReference type="CDD" id="cd12363">
    <property type="entry name" value="RRM_TRA2"/>
    <property type="match status" value="1"/>
</dbReference>
<feature type="compositionally biased region" description="Polar residues" evidence="2">
    <location>
        <begin position="1"/>
        <end position="17"/>
    </location>
</feature>
<dbReference type="SMART" id="SM00360">
    <property type="entry name" value="RRM"/>
    <property type="match status" value="1"/>
</dbReference>
<accession>A0A9N9I7W3</accession>
<dbReference type="GO" id="GO:0003723">
    <property type="term" value="F:RNA binding"/>
    <property type="evidence" value="ECO:0007669"/>
    <property type="project" value="UniProtKB-UniRule"/>
</dbReference>
<dbReference type="OrthoDB" id="439808at2759"/>
<dbReference type="Proteomes" id="UP000789508">
    <property type="component" value="Unassembled WGS sequence"/>
</dbReference>
<feature type="compositionally biased region" description="Basic and acidic residues" evidence="2">
    <location>
        <begin position="144"/>
        <end position="162"/>
    </location>
</feature>
<dbReference type="AlphaFoldDB" id="A0A9N9I7W3"/>
<proteinExistence type="predicted"/>